<dbReference type="Proteomes" id="UP000092691">
    <property type="component" value="Chromosome"/>
</dbReference>
<protein>
    <recommendedName>
        <fullName evidence="8">DoxX family protein</fullName>
    </recommendedName>
</protein>
<dbReference type="AlphaFoldDB" id="A0A1B1CBZ9"/>
<dbReference type="RefSeq" id="WP_065281354.1">
    <property type="nucleotide sequence ID" value="NZ_CP016286.1"/>
</dbReference>
<evidence type="ECO:0000256" key="1">
    <source>
        <dbReference type="ARBA" id="ARBA00004141"/>
    </source>
</evidence>
<accession>A0A1B1CBZ9</accession>
<evidence type="ECO:0000256" key="5">
    <source>
        <dbReference type="SAM" id="Phobius"/>
    </source>
</evidence>
<name>A0A1B1CBZ9_RHILE</name>
<feature type="transmembrane region" description="Helical" evidence="5">
    <location>
        <begin position="7"/>
        <end position="27"/>
    </location>
</feature>
<dbReference type="OrthoDB" id="8099804at2"/>
<evidence type="ECO:0000256" key="4">
    <source>
        <dbReference type="ARBA" id="ARBA00023136"/>
    </source>
</evidence>
<evidence type="ECO:0000313" key="6">
    <source>
        <dbReference type="EMBL" id="ANP87302.1"/>
    </source>
</evidence>
<feature type="transmembrane region" description="Helical" evidence="5">
    <location>
        <begin position="66"/>
        <end position="87"/>
    </location>
</feature>
<evidence type="ECO:0000256" key="2">
    <source>
        <dbReference type="ARBA" id="ARBA00022692"/>
    </source>
</evidence>
<feature type="transmembrane region" description="Helical" evidence="5">
    <location>
        <begin position="33"/>
        <end position="54"/>
    </location>
</feature>
<dbReference type="InterPro" id="IPR032808">
    <property type="entry name" value="DoxX"/>
</dbReference>
<keyword evidence="4 5" id="KW-0472">Membrane</keyword>
<gene>
    <name evidence="6" type="ORF">BA011_17255</name>
</gene>
<sequence length="131" mass="14382">MARAIAIIVARIIFSFVFFMAAGFKFADIGATAGYIAAAGFPMATFLTWVAAFFEIALALAFISGAFFTEASLLAAIYVIFLAFAFHGLSHWQQNQAEFGFFIDHFTFLAGLLFAAVHGPERWALKQPLLR</sequence>
<evidence type="ECO:0000313" key="7">
    <source>
        <dbReference type="Proteomes" id="UP000092691"/>
    </source>
</evidence>
<dbReference type="Pfam" id="PF07681">
    <property type="entry name" value="DoxX"/>
    <property type="match status" value="1"/>
</dbReference>
<proteinExistence type="predicted"/>
<dbReference type="GO" id="GO:0016020">
    <property type="term" value="C:membrane"/>
    <property type="evidence" value="ECO:0007669"/>
    <property type="project" value="UniProtKB-SubCell"/>
</dbReference>
<keyword evidence="2 5" id="KW-0812">Transmembrane</keyword>
<evidence type="ECO:0000256" key="3">
    <source>
        <dbReference type="ARBA" id="ARBA00022989"/>
    </source>
</evidence>
<keyword evidence="3 5" id="KW-1133">Transmembrane helix</keyword>
<organism evidence="6 7">
    <name type="scientific">Rhizobium leguminosarum</name>
    <dbReference type="NCBI Taxonomy" id="384"/>
    <lineage>
        <taxon>Bacteria</taxon>
        <taxon>Pseudomonadati</taxon>
        <taxon>Pseudomonadota</taxon>
        <taxon>Alphaproteobacteria</taxon>
        <taxon>Hyphomicrobiales</taxon>
        <taxon>Rhizobiaceae</taxon>
        <taxon>Rhizobium/Agrobacterium group</taxon>
        <taxon>Rhizobium</taxon>
    </lineage>
</organism>
<feature type="transmembrane region" description="Helical" evidence="5">
    <location>
        <begin position="99"/>
        <end position="117"/>
    </location>
</feature>
<comment type="subcellular location">
    <subcellularLocation>
        <location evidence="1">Membrane</location>
        <topology evidence="1">Multi-pass membrane protein</topology>
    </subcellularLocation>
</comment>
<evidence type="ECO:0008006" key="8">
    <source>
        <dbReference type="Google" id="ProtNLM"/>
    </source>
</evidence>
<reference evidence="6 7" key="1">
    <citation type="submission" date="2016-06" db="EMBL/GenBank/DDBJ databases">
        <title>Microsymbionts genomes from the relict species Vavilovia formosa.</title>
        <authorList>
            <person name="Chirak E."/>
            <person name="Kimeklis A."/>
            <person name="Andronov E."/>
        </authorList>
    </citation>
    <scope>NUCLEOTIDE SEQUENCE [LARGE SCALE GENOMIC DNA]</scope>
    <source>
        <strain evidence="6 7">Vaf10</strain>
    </source>
</reference>
<dbReference type="EMBL" id="CP016286">
    <property type="protein sequence ID" value="ANP87302.1"/>
    <property type="molecule type" value="Genomic_DNA"/>
</dbReference>